<dbReference type="Gene3D" id="2.30.29.30">
    <property type="entry name" value="Pleckstrin-homology domain (PH domain)/Phosphotyrosine-binding domain (PTB)"/>
    <property type="match status" value="1"/>
</dbReference>
<dbReference type="InterPro" id="IPR011022">
    <property type="entry name" value="Arrestin_C-like"/>
</dbReference>
<dbReference type="OrthoDB" id="2264563at2759"/>
<evidence type="ECO:0000259" key="3">
    <source>
        <dbReference type="SMART" id="SM00233"/>
    </source>
</evidence>
<evidence type="ECO:0000256" key="1">
    <source>
        <dbReference type="ARBA" id="ARBA00022553"/>
    </source>
</evidence>
<dbReference type="InterPro" id="IPR011021">
    <property type="entry name" value="Arrestin-like_N"/>
</dbReference>
<name>A0A5N6QCQ4_9ROSI</name>
<dbReference type="InterPro" id="IPR014752">
    <property type="entry name" value="Arrestin-like_C"/>
</dbReference>
<feature type="compositionally biased region" description="Polar residues" evidence="2">
    <location>
        <begin position="408"/>
        <end position="423"/>
    </location>
</feature>
<sequence length="1096" mass="120620">MALSSFFHHGGANQRRLCKWEIRHFIVDERDKPAGASNNNPIVNKATFLQKECRLGEDAEGRTLKPGNYEFPFQFEMPGDISESIEGLTGNFITYDLKAVIDRGVLAKDLIARKHLRIIRTLGDDPVELVDPQDVNGLWPDKLKYQFTTASRAAIFGTHLTTDIEFTPLIEKLRIGKIRITLKEIRKVKTMPGPDYTPGEGWSGMWKTEIPIKDMSMEIPEGSEDEDQQLGLPMYKFKAHFELPKSLTECRQSVENNEWIKIKHCVYYEVLLHNPDGHLSELRAHHGIRLFISPSLPVGEDNAVSSTIGNTDTTSSMLNDLQTAPPDYGHHRLDPLYDGIDQSGFMTPGPVSGMNTPGFSISGGGSNENLTSLNTVANTGNTLPEELQRRLGLLQEGGDAASERPQTHHSPPSTEQSSATPSRSHSHFELANLGNQGSSNSAPHLADYDMNALRQVPSYNTAIRTPVRTPFSEVPPTFEMVESSAPPSPDIGPQIPYAAHHSYGVGQPIDWDASNLRASSINEKTVGRKISQISVWLCWQLVFLGDGTTLERHVIPFQNIPGIISSTRCRPPWSNSRSTACILIPASPLAPKHCYSNLILPRTPHPYLSQLSTTPSRPRPPPAAMSEIPYRSRADAEADDVIPDQDTSETTKLFLERLQAFKHACGYIEDYIQATEKSQTAQAKEFEKVLKTVSNPLKEGEHFDQNLGGVAEMFDNIRSNTQAIANSHTETAKQLKGTVLPIFERLHAEIKNKSKEISKGVGKNNKVVDKARNATQKHVELLGQHSATHDSLLGKLDAGNDPYVLQKGVYHRLNKQIVEENSTRQDMLTVQSNFSQFEAHVVQVFQQGMGHFMQTVSAQNDSEKNMYSNMVETTQKINPLFEWNGFVQRRRDLLIDPNAPQRTIDTATFPNQNHKSTQPLIQGSLERKTGLLKKYDSAFYAVTPSKFLHQFKSDDNLANDPTPELSLYLPDCTIGGCQDGLFNVKGKDVSKGKLGNSLASTHEYAFKAHSAADAEQWWSLIRSVSGAASPGPASPTSPASASSRQTSSTFPPTIDTTAQGQTSGSVPTSAQPGSGHPSSAGPTSATSGVSGQPGQY</sequence>
<proteinExistence type="predicted"/>
<dbReference type="Pfam" id="PF20400">
    <property type="entry name" value="BAR_4"/>
    <property type="match status" value="1"/>
</dbReference>
<dbReference type="SMART" id="SM00233">
    <property type="entry name" value="PH"/>
    <property type="match status" value="1"/>
</dbReference>
<dbReference type="AlphaFoldDB" id="A0A5N6QCQ4"/>
<dbReference type="Gene3D" id="1.20.1270.60">
    <property type="entry name" value="Arfaptin homology (AH) domain/BAR domain"/>
    <property type="match status" value="1"/>
</dbReference>
<dbReference type="InterPro" id="IPR001849">
    <property type="entry name" value="PH_domain"/>
</dbReference>
<feature type="region of interest" description="Disordered" evidence="2">
    <location>
        <begin position="358"/>
        <end position="377"/>
    </location>
</feature>
<feature type="domain" description="PH" evidence="3">
    <location>
        <begin position="919"/>
        <end position="1028"/>
    </location>
</feature>
<dbReference type="Pfam" id="PF02752">
    <property type="entry name" value="Arrestin_C"/>
    <property type="match status" value="1"/>
</dbReference>
<protein>
    <recommendedName>
        <fullName evidence="3">PH domain-containing protein</fullName>
    </recommendedName>
</protein>
<dbReference type="InterPro" id="IPR027267">
    <property type="entry name" value="AH/BAR_dom_sf"/>
</dbReference>
<feature type="compositionally biased region" description="Low complexity" evidence="2">
    <location>
        <begin position="1025"/>
        <end position="1051"/>
    </location>
</feature>
<evidence type="ECO:0000313" key="4">
    <source>
        <dbReference type="EMBL" id="KAE7996965.1"/>
    </source>
</evidence>
<accession>A0A5N6QCQ4</accession>
<dbReference type="Pfam" id="PF00339">
    <property type="entry name" value="Arrestin_N"/>
    <property type="match status" value="1"/>
</dbReference>
<evidence type="ECO:0000313" key="5">
    <source>
        <dbReference type="Proteomes" id="UP000327013"/>
    </source>
</evidence>
<feature type="compositionally biased region" description="Polar residues" evidence="2">
    <location>
        <begin position="433"/>
        <end position="442"/>
    </location>
</feature>
<gene>
    <name evidence="4" type="ORF">FH972_001641</name>
</gene>
<keyword evidence="1" id="KW-0597">Phosphoprotein</keyword>
<dbReference type="InterPro" id="IPR011993">
    <property type="entry name" value="PH-like_dom_sf"/>
</dbReference>
<dbReference type="Gene3D" id="2.60.40.640">
    <property type="match status" value="1"/>
</dbReference>
<dbReference type="EMBL" id="CM017321">
    <property type="protein sequence ID" value="KAE7996965.1"/>
    <property type="molecule type" value="Genomic_DNA"/>
</dbReference>
<dbReference type="Pfam" id="PF20399">
    <property type="entry name" value="PH_20"/>
    <property type="match status" value="1"/>
</dbReference>
<dbReference type="SUPFAM" id="SSF103657">
    <property type="entry name" value="BAR/IMD domain-like"/>
    <property type="match status" value="1"/>
</dbReference>
<dbReference type="CDD" id="cd13311">
    <property type="entry name" value="PH_Slm1"/>
    <property type="match status" value="1"/>
</dbReference>
<dbReference type="PANTHER" id="PTHR31941:SF1">
    <property type="entry name" value="CYTOSKELETAL SIGNALING PROTEIN SLM1"/>
    <property type="match status" value="1"/>
</dbReference>
<reference evidence="4 5" key="1">
    <citation type="submission" date="2019-06" db="EMBL/GenBank/DDBJ databases">
        <title>A chromosomal-level reference genome of Carpinus fangiana (Coryloideae, Betulaceae).</title>
        <authorList>
            <person name="Yang X."/>
            <person name="Wang Z."/>
            <person name="Zhang L."/>
            <person name="Hao G."/>
            <person name="Liu J."/>
            <person name="Yang Y."/>
        </authorList>
    </citation>
    <scope>NUCLEOTIDE SEQUENCE [LARGE SCALE GENOMIC DNA]</scope>
    <source>
        <strain evidence="4">Cfa_2016G</strain>
        <tissue evidence="4">Leaf</tissue>
    </source>
</reference>
<evidence type="ECO:0000256" key="2">
    <source>
        <dbReference type="SAM" id="MobiDB-lite"/>
    </source>
</evidence>
<dbReference type="InterPro" id="IPR043453">
    <property type="entry name" value="Slm1_PH"/>
</dbReference>
<organism evidence="4 5">
    <name type="scientific">Carpinus fangiana</name>
    <dbReference type="NCBI Taxonomy" id="176857"/>
    <lineage>
        <taxon>Eukaryota</taxon>
        <taxon>Viridiplantae</taxon>
        <taxon>Streptophyta</taxon>
        <taxon>Embryophyta</taxon>
        <taxon>Tracheophyta</taxon>
        <taxon>Spermatophyta</taxon>
        <taxon>Magnoliopsida</taxon>
        <taxon>eudicotyledons</taxon>
        <taxon>Gunneridae</taxon>
        <taxon>Pentapetalae</taxon>
        <taxon>rosids</taxon>
        <taxon>fabids</taxon>
        <taxon>Fagales</taxon>
        <taxon>Betulaceae</taxon>
        <taxon>Carpinus</taxon>
    </lineage>
</organism>
<feature type="compositionally biased region" description="Polar residues" evidence="2">
    <location>
        <begin position="367"/>
        <end position="377"/>
    </location>
</feature>
<dbReference type="SUPFAM" id="SSF50729">
    <property type="entry name" value="PH domain-like"/>
    <property type="match status" value="1"/>
</dbReference>
<dbReference type="InterPro" id="IPR046869">
    <property type="entry name" value="SLM1/RGC1-like_PH"/>
</dbReference>
<dbReference type="PANTHER" id="PTHR31941">
    <property type="entry name" value="CYTOSKELETAL SIGNALING PROTEIN SLM1"/>
    <property type="match status" value="1"/>
</dbReference>
<feature type="compositionally biased region" description="Polar residues" evidence="2">
    <location>
        <begin position="1054"/>
        <end position="1096"/>
    </location>
</feature>
<keyword evidence="5" id="KW-1185">Reference proteome</keyword>
<dbReference type="Proteomes" id="UP000327013">
    <property type="component" value="Chromosome 1"/>
</dbReference>
<feature type="region of interest" description="Disordered" evidence="2">
    <location>
        <begin position="1025"/>
        <end position="1096"/>
    </location>
</feature>
<dbReference type="InterPro" id="IPR046868">
    <property type="entry name" value="BAR_4"/>
</dbReference>
<feature type="region of interest" description="Disordered" evidence="2">
    <location>
        <begin position="398"/>
        <end position="445"/>
    </location>
</feature>